<dbReference type="AlphaFoldDB" id="A0A382NVX4"/>
<dbReference type="EMBL" id="UINC01103145">
    <property type="protein sequence ID" value="SVC65304.1"/>
    <property type="molecule type" value="Genomic_DNA"/>
</dbReference>
<feature type="non-terminal residue" evidence="1">
    <location>
        <position position="30"/>
    </location>
</feature>
<reference evidence="1" key="1">
    <citation type="submission" date="2018-05" db="EMBL/GenBank/DDBJ databases">
        <authorList>
            <person name="Lanie J.A."/>
            <person name="Ng W.-L."/>
            <person name="Kazmierczak K.M."/>
            <person name="Andrzejewski T.M."/>
            <person name="Davidsen T.M."/>
            <person name="Wayne K.J."/>
            <person name="Tettelin H."/>
            <person name="Glass J.I."/>
            <person name="Rusch D."/>
            <person name="Podicherti R."/>
            <person name="Tsui H.-C.T."/>
            <person name="Winkler M.E."/>
        </authorList>
    </citation>
    <scope>NUCLEOTIDE SEQUENCE</scope>
</reference>
<proteinExistence type="predicted"/>
<organism evidence="1">
    <name type="scientific">marine metagenome</name>
    <dbReference type="NCBI Taxonomy" id="408172"/>
    <lineage>
        <taxon>unclassified sequences</taxon>
        <taxon>metagenomes</taxon>
        <taxon>ecological metagenomes</taxon>
    </lineage>
</organism>
<evidence type="ECO:0000313" key="1">
    <source>
        <dbReference type="EMBL" id="SVC65304.1"/>
    </source>
</evidence>
<accession>A0A382NVX4</accession>
<gene>
    <name evidence="1" type="ORF">METZ01_LOCUS318158</name>
</gene>
<sequence length="30" mass="3264">MIRVLVLMRMGPGIGLNWNTIAAVAILLNL</sequence>
<protein>
    <submittedName>
        <fullName evidence="1">Uncharacterized protein</fullName>
    </submittedName>
</protein>
<name>A0A382NVX4_9ZZZZ</name>